<organism evidence="2 3">
    <name type="scientific">Bursaphelenchus okinawaensis</name>
    <dbReference type="NCBI Taxonomy" id="465554"/>
    <lineage>
        <taxon>Eukaryota</taxon>
        <taxon>Metazoa</taxon>
        <taxon>Ecdysozoa</taxon>
        <taxon>Nematoda</taxon>
        <taxon>Chromadorea</taxon>
        <taxon>Rhabditida</taxon>
        <taxon>Tylenchina</taxon>
        <taxon>Tylenchomorpha</taxon>
        <taxon>Aphelenchoidea</taxon>
        <taxon>Aphelenchoididae</taxon>
        <taxon>Bursaphelenchus</taxon>
    </lineage>
</organism>
<feature type="compositionally biased region" description="Polar residues" evidence="1">
    <location>
        <begin position="27"/>
        <end position="41"/>
    </location>
</feature>
<dbReference type="Proteomes" id="UP000614601">
    <property type="component" value="Unassembled WGS sequence"/>
</dbReference>
<feature type="compositionally biased region" description="Basic and acidic residues" evidence="1">
    <location>
        <begin position="14"/>
        <end position="26"/>
    </location>
</feature>
<dbReference type="AlphaFoldDB" id="A0A811LM52"/>
<dbReference type="EMBL" id="CAJFCW020000006">
    <property type="protein sequence ID" value="CAG9126962.1"/>
    <property type="molecule type" value="Genomic_DNA"/>
</dbReference>
<dbReference type="EMBL" id="CAJFDH010000006">
    <property type="protein sequence ID" value="CAD5229552.1"/>
    <property type="molecule type" value="Genomic_DNA"/>
</dbReference>
<evidence type="ECO:0000313" key="2">
    <source>
        <dbReference type="EMBL" id="CAD5229552.1"/>
    </source>
</evidence>
<feature type="compositionally biased region" description="Polar residues" evidence="1">
    <location>
        <begin position="1"/>
        <end position="11"/>
    </location>
</feature>
<comment type="caution">
    <text evidence="2">The sequence shown here is derived from an EMBL/GenBank/DDBJ whole genome shotgun (WGS) entry which is preliminary data.</text>
</comment>
<evidence type="ECO:0000256" key="1">
    <source>
        <dbReference type="SAM" id="MobiDB-lite"/>
    </source>
</evidence>
<evidence type="ECO:0000313" key="3">
    <source>
        <dbReference type="Proteomes" id="UP000614601"/>
    </source>
</evidence>
<proteinExistence type="predicted"/>
<keyword evidence="3" id="KW-1185">Reference proteome</keyword>
<protein>
    <submittedName>
        <fullName evidence="2">Uncharacterized protein</fullName>
    </submittedName>
</protein>
<name>A0A811LM52_9BILA</name>
<dbReference type="Proteomes" id="UP000783686">
    <property type="component" value="Unassembled WGS sequence"/>
</dbReference>
<gene>
    <name evidence="2" type="ORF">BOKJ2_LOCUS13611</name>
</gene>
<sequence>MPAQENIHNAQNTERTRNVERRREKSSGQLTEQLHTRSQWANLPFSPSPTVSINKIRVVTGETNKNGR</sequence>
<feature type="region of interest" description="Disordered" evidence="1">
    <location>
        <begin position="1"/>
        <end position="50"/>
    </location>
</feature>
<reference evidence="2" key="1">
    <citation type="submission" date="2020-09" db="EMBL/GenBank/DDBJ databases">
        <authorList>
            <person name="Kikuchi T."/>
        </authorList>
    </citation>
    <scope>NUCLEOTIDE SEQUENCE</scope>
    <source>
        <strain evidence="2">SH1</strain>
    </source>
</reference>
<accession>A0A811LM52</accession>